<feature type="region of interest" description="Disordered" evidence="10">
    <location>
        <begin position="131"/>
        <end position="158"/>
    </location>
</feature>
<dbReference type="PANTHER" id="PTHR10169:SF38">
    <property type="entry name" value="DNA TOPOISOMERASE 2"/>
    <property type="match status" value="1"/>
</dbReference>
<comment type="cofactor">
    <cofactor evidence="2">
        <name>Mg(2+)</name>
        <dbReference type="ChEBI" id="CHEBI:18420"/>
    </cofactor>
</comment>
<evidence type="ECO:0000259" key="11">
    <source>
        <dbReference type="PROSITE" id="PS52040"/>
    </source>
</evidence>
<dbReference type="InterPro" id="IPR002205">
    <property type="entry name" value="Topo_IIA_dom_A"/>
</dbReference>
<evidence type="ECO:0000256" key="6">
    <source>
        <dbReference type="ARBA" id="ARBA00023029"/>
    </source>
</evidence>
<dbReference type="GO" id="GO:0000712">
    <property type="term" value="P:resolution of meiotic recombination intermediates"/>
    <property type="evidence" value="ECO:0007669"/>
    <property type="project" value="TreeGrafter"/>
</dbReference>
<reference evidence="12" key="4">
    <citation type="submission" date="2019-03" db="UniProtKB">
        <authorList>
            <consortium name="EnsemblPlants"/>
        </authorList>
    </citation>
    <scope>IDENTIFICATION</scope>
</reference>
<keyword evidence="8" id="KW-0413">Isomerase</keyword>
<evidence type="ECO:0000313" key="12">
    <source>
        <dbReference type="EnsemblPlants" id="AET6Gv20684300.10"/>
    </source>
</evidence>
<dbReference type="InterPro" id="IPR050634">
    <property type="entry name" value="DNA_Topoisomerase_II"/>
</dbReference>
<reference evidence="12" key="5">
    <citation type="journal article" date="2021" name="G3 (Bethesda)">
        <title>Aegilops tauschii genome assembly Aet v5.0 features greater sequence contiguity and improved annotation.</title>
        <authorList>
            <person name="Wang L."/>
            <person name="Zhu T."/>
            <person name="Rodriguez J.C."/>
            <person name="Deal K.R."/>
            <person name="Dubcovsky J."/>
            <person name="McGuire P.E."/>
            <person name="Lux T."/>
            <person name="Spannagl M."/>
            <person name="Mayer K.F.X."/>
            <person name="Baldrich P."/>
            <person name="Meyers B.C."/>
            <person name="Huo N."/>
            <person name="Gu Y.Q."/>
            <person name="Zhou H."/>
            <person name="Devos K.M."/>
            <person name="Bennetzen J.L."/>
            <person name="Unver T."/>
            <person name="Budak H."/>
            <person name="Gulick P.J."/>
            <person name="Galiba G."/>
            <person name="Kalapos B."/>
            <person name="Nelson D.R."/>
            <person name="Li P."/>
            <person name="You F.M."/>
            <person name="Luo M.C."/>
            <person name="Dvorak J."/>
        </authorList>
    </citation>
    <scope>NUCLEOTIDE SEQUENCE [LARGE SCALE GENOMIC DNA]</scope>
    <source>
        <strain evidence="12">cv. AL8/78</strain>
    </source>
</reference>
<evidence type="ECO:0000256" key="5">
    <source>
        <dbReference type="ARBA" id="ARBA00022840"/>
    </source>
</evidence>
<dbReference type="GO" id="GO:0000819">
    <property type="term" value="P:sister chromatid segregation"/>
    <property type="evidence" value="ECO:0007669"/>
    <property type="project" value="TreeGrafter"/>
</dbReference>
<feature type="compositionally biased region" description="Basic residues" evidence="10">
    <location>
        <begin position="249"/>
        <end position="258"/>
    </location>
</feature>
<evidence type="ECO:0000256" key="1">
    <source>
        <dbReference type="ARBA" id="ARBA00000185"/>
    </source>
</evidence>
<reference evidence="13" key="1">
    <citation type="journal article" date="2014" name="Science">
        <title>Ancient hybridizations among the ancestral genomes of bread wheat.</title>
        <authorList>
            <consortium name="International Wheat Genome Sequencing Consortium,"/>
            <person name="Marcussen T."/>
            <person name="Sandve S.R."/>
            <person name="Heier L."/>
            <person name="Spannagl M."/>
            <person name="Pfeifer M."/>
            <person name="Jakobsen K.S."/>
            <person name="Wulff B.B."/>
            <person name="Steuernagel B."/>
            <person name="Mayer K.F."/>
            <person name="Olsen O.A."/>
        </authorList>
    </citation>
    <scope>NUCLEOTIDE SEQUENCE [LARGE SCALE GENOMIC DNA]</scope>
    <source>
        <strain evidence="13">cv. AL8/78</strain>
    </source>
</reference>
<protein>
    <recommendedName>
        <fullName evidence="3">DNA topoisomerase (ATP-hydrolyzing)</fullName>
        <ecNumber evidence="3">5.6.2.2</ecNumber>
    </recommendedName>
</protein>
<evidence type="ECO:0000256" key="2">
    <source>
        <dbReference type="ARBA" id="ARBA00001946"/>
    </source>
</evidence>
<sequence>LQEIRSQCDHADVEFELILTEQNMNIAKQEGLEKKFKLTTTIGTTNMHLFDSHGKIKKYDTPEDVLQEFFDLRFEFYVKRKKVMLENMGNELLKYQNKVRFILAVISGKIIVNNRKRADLFQELKQQGYKPFPKKKPTSGPVAVGSTEADEDNDESPAEAAASDYEYLLAMSIGTLTMEKVKELIAQQDKVEADLEILRNTEPKTLWLRDLDALEKELDVLDAKLEAEQNDRSRKRAKNSEKAKDPKPATKKQPKKATAKSQKAGSDDDVDYKGDILKPAAQKKKPPPKKVGSLIKPFLIVRVIVYLLP</sequence>
<dbReference type="GO" id="GO:0006265">
    <property type="term" value="P:DNA topological change"/>
    <property type="evidence" value="ECO:0007669"/>
    <property type="project" value="InterPro"/>
</dbReference>
<proteinExistence type="predicted"/>
<dbReference type="EC" id="5.6.2.2" evidence="3"/>
<comment type="catalytic activity">
    <reaction evidence="1">
        <text>ATP-dependent breakage, passage and rejoining of double-stranded DNA.</text>
        <dbReference type="EC" id="5.6.2.2"/>
    </reaction>
</comment>
<keyword evidence="4" id="KW-0547">Nucleotide-binding</keyword>
<dbReference type="Gene3D" id="3.90.199.10">
    <property type="entry name" value="Topoisomerase II, domain 5"/>
    <property type="match status" value="1"/>
</dbReference>
<comment type="caution">
    <text evidence="9">Lacks conserved residue(s) required for the propagation of feature annotation.</text>
</comment>
<evidence type="ECO:0000256" key="10">
    <source>
        <dbReference type="SAM" id="MobiDB-lite"/>
    </source>
</evidence>
<reference evidence="12" key="3">
    <citation type="journal article" date="2017" name="Nature">
        <title>Genome sequence of the progenitor of the wheat D genome Aegilops tauschii.</title>
        <authorList>
            <person name="Luo M.C."/>
            <person name="Gu Y.Q."/>
            <person name="Puiu D."/>
            <person name="Wang H."/>
            <person name="Twardziok S.O."/>
            <person name="Deal K.R."/>
            <person name="Huo N."/>
            <person name="Zhu T."/>
            <person name="Wang L."/>
            <person name="Wang Y."/>
            <person name="McGuire P.E."/>
            <person name="Liu S."/>
            <person name="Long H."/>
            <person name="Ramasamy R.K."/>
            <person name="Rodriguez J.C."/>
            <person name="Van S.L."/>
            <person name="Yuan L."/>
            <person name="Wang Z."/>
            <person name="Xia Z."/>
            <person name="Xiao L."/>
            <person name="Anderson O.D."/>
            <person name="Ouyang S."/>
            <person name="Liang Y."/>
            <person name="Zimin A.V."/>
            <person name="Pertea G."/>
            <person name="Qi P."/>
            <person name="Bennetzen J.L."/>
            <person name="Dai X."/>
            <person name="Dawson M.W."/>
            <person name="Muller H.G."/>
            <person name="Kugler K."/>
            <person name="Rivarola-Duarte L."/>
            <person name="Spannagl M."/>
            <person name="Mayer K.F.X."/>
            <person name="Lu F.H."/>
            <person name="Bevan M.W."/>
            <person name="Leroy P."/>
            <person name="Li P."/>
            <person name="You F.M."/>
            <person name="Sun Q."/>
            <person name="Liu Z."/>
            <person name="Lyons E."/>
            <person name="Wicker T."/>
            <person name="Salzberg S.L."/>
            <person name="Devos K.M."/>
            <person name="Dvorak J."/>
        </authorList>
    </citation>
    <scope>NUCLEOTIDE SEQUENCE [LARGE SCALE GENOMIC DNA]</scope>
    <source>
        <strain evidence="12">cv. AL8/78</strain>
    </source>
</reference>
<name>A0A453PC85_AEGTS</name>
<dbReference type="Gramene" id="AET6Gv20684300.10">
    <property type="protein sequence ID" value="AET6Gv20684300.10"/>
    <property type="gene ID" value="AET6Gv20684300"/>
</dbReference>
<organism evidence="12 13">
    <name type="scientific">Aegilops tauschii subsp. strangulata</name>
    <name type="common">Goatgrass</name>
    <dbReference type="NCBI Taxonomy" id="200361"/>
    <lineage>
        <taxon>Eukaryota</taxon>
        <taxon>Viridiplantae</taxon>
        <taxon>Streptophyta</taxon>
        <taxon>Embryophyta</taxon>
        <taxon>Tracheophyta</taxon>
        <taxon>Spermatophyta</taxon>
        <taxon>Magnoliopsida</taxon>
        <taxon>Liliopsida</taxon>
        <taxon>Poales</taxon>
        <taxon>Poaceae</taxon>
        <taxon>BOP clade</taxon>
        <taxon>Pooideae</taxon>
        <taxon>Triticodae</taxon>
        <taxon>Triticeae</taxon>
        <taxon>Triticinae</taxon>
        <taxon>Aegilops</taxon>
    </lineage>
</organism>
<evidence type="ECO:0000256" key="8">
    <source>
        <dbReference type="ARBA" id="ARBA00023235"/>
    </source>
</evidence>
<dbReference type="PROSITE" id="PS52040">
    <property type="entry name" value="TOPO_IIA"/>
    <property type="match status" value="1"/>
</dbReference>
<dbReference type="GO" id="GO:0005634">
    <property type="term" value="C:nucleus"/>
    <property type="evidence" value="ECO:0007669"/>
    <property type="project" value="TreeGrafter"/>
</dbReference>
<dbReference type="Proteomes" id="UP000015105">
    <property type="component" value="Chromosome 6D"/>
</dbReference>
<dbReference type="EnsemblPlants" id="AET6Gv20684300.10">
    <property type="protein sequence ID" value="AET6Gv20684300.10"/>
    <property type="gene ID" value="AET6Gv20684300"/>
</dbReference>
<dbReference type="Gene3D" id="3.30.1360.40">
    <property type="match status" value="1"/>
</dbReference>
<evidence type="ECO:0000256" key="9">
    <source>
        <dbReference type="PROSITE-ProRule" id="PRU01384"/>
    </source>
</evidence>
<evidence type="ECO:0000256" key="4">
    <source>
        <dbReference type="ARBA" id="ARBA00022741"/>
    </source>
</evidence>
<dbReference type="InterPro" id="IPR013758">
    <property type="entry name" value="Topo_IIA_A/C_ab"/>
</dbReference>
<feature type="domain" description="Topo IIA-type catalytic" evidence="11">
    <location>
        <begin position="1"/>
        <end position="211"/>
    </location>
</feature>
<evidence type="ECO:0000256" key="7">
    <source>
        <dbReference type="ARBA" id="ARBA00023125"/>
    </source>
</evidence>
<dbReference type="AlphaFoldDB" id="A0A453PC85"/>
<dbReference type="InterPro" id="IPR013757">
    <property type="entry name" value="Topo_IIA_A_a_sf"/>
</dbReference>
<dbReference type="PANTHER" id="PTHR10169">
    <property type="entry name" value="DNA TOPOISOMERASE/GYRASE"/>
    <property type="match status" value="1"/>
</dbReference>
<dbReference type="Gene3D" id="1.10.268.10">
    <property type="entry name" value="Topoisomerase, domain 3"/>
    <property type="match status" value="1"/>
</dbReference>
<feature type="compositionally biased region" description="Acidic residues" evidence="10">
    <location>
        <begin position="148"/>
        <end position="157"/>
    </location>
</feature>
<evidence type="ECO:0000313" key="13">
    <source>
        <dbReference type="Proteomes" id="UP000015105"/>
    </source>
</evidence>
<feature type="compositionally biased region" description="Basic and acidic residues" evidence="10">
    <location>
        <begin position="228"/>
        <end position="248"/>
    </location>
</feature>
<keyword evidence="7 9" id="KW-0238">DNA-binding</keyword>
<dbReference type="GO" id="GO:0003918">
    <property type="term" value="F:DNA topoisomerase type II (double strand cut, ATP-hydrolyzing) activity"/>
    <property type="evidence" value="ECO:0007669"/>
    <property type="project" value="UniProtKB-EC"/>
</dbReference>
<dbReference type="InterPro" id="IPR013760">
    <property type="entry name" value="Topo_IIA-like_dom_sf"/>
</dbReference>
<keyword evidence="6" id="KW-0799">Topoisomerase</keyword>
<evidence type="ECO:0000256" key="3">
    <source>
        <dbReference type="ARBA" id="ARBA00012895"/>
    </source>
</evidence>
<keyword evidence="5" id="KW-0067">ATP-binding</keyword>
<feature type="region of interest" description="Disordered" evidence="10">
    <location>
        <begin position="228"/>
        <end position="291"/>
    </location>
</feature>
<reference evidence="13" key="2">
    <citation type="journal article" date="2017" name="Nat. Plants">
        <title>The Aegilops tauschii genome reveals multiple impacts of transposons.</title>
        <authorList>
            <person name="Zhao G."/>
            <person name="Zou C."/>
            <person name="Li K."/>
            <person name="Wang K."/>
            <person name="Li T."/>
            <person name="Gao L."/>
            <person name="Zhang X."/>
            <person name="Wang H."/>
            <person name="Yang Z."/>
            <person name="Liu X."/>
            <person name="Jiang W."/>
            <person name="Mao L."/>
            <person name="Kong X."/>
            <person name="Jiao Y."/>
            <person name="Jia J."/>
        </authorList>
    </citation>
    <scope>NUCLEOTIDE SEQUENCE [LARGE SCALE GENOMIC DNA]</scope>
    <source>
        <strain evidence="13">cv. AL8/78</strain>
    </source>
</reference>
<dbReference type="GO" id="GO:0003677">
    <property type="term" value="F:DNA binding"/>
    <property type="evidence" value="ECO:0007669"/>
    <property type="project" value="UniProtKB-UniRule"/>
</dbReference>
<keyword evidence="13" id="KW-1185">Reference proteome</keyword>
<dbReference type="GO" id="GO:0005524">
    <property type="term" value="F:ATP binding"/>
    <property type="evidence" value="ECO:0007669"/>
    <property type="project" value="UniProtKB-KW"/>
</dbReference>
<dbReference type="SUPFAM" id="SSF56719">
    <property type="entry name" value="Type II DNA topoisomerase"/>
    <property type="match status" value="1"/>
</dbReference>
<dbReference type="SMART" id="SM00434">
    <property type="entry name" value="TOP4c"/>
    <property type="match status" value="1"/>
</dbReference>
<dbReference type="Pfam" id="PF00521">
    <property type="entry name" value="DNA_topoisoIV"/>
    <property type="match status" value="1"/>
</dbReference>
<accession>A0A453PC85</accession>